<dbReference type="Pfam" id="PF00413">
    <property type="entry name" value="Peptidase_M10"/>
    <property type="match status" value="1"/>
</dbReference>
<dbReference type="InterPro" id="IPR001818">
    <property type="entry name" value="Pept_M10_metallopeptidase"/>
</dbReference>
<dbReference type="InterPro" id="IPR021190">
    <property type="entry name" value="Pept_M10A"/>
</dbReference>
<feature type="domain" description="Peptidase M10 metallopeptidase" evidence="6">
    <location>
        <begin position="95"/>
        <end position="262"/>
    </location>
</feature>
<gene>
    <name evidence="7" type="ORF">UFOPK2786_01054</name>
</gene>
<sequence length="272" mass="28736">MTSWLTPVKTGSMQWARLLVVGIATLAVLLLSASAPWVSATRSTEAASAASRVTQAVPLAATSKGSSVVANDYASIFQNQAPELANSGWSPCPGPITWSLDSRELTAAQTETQVRSAKWALEQWAQESGLSFSYAGEVPVNYNDSTFQLTPADGSPVAARHIYLTYLKHGQSKLLGSATLGFGAPSTVAVAGHEITGGNAVFRTDYVQDPGRNPVRKLRSLYLHELGHVLGLSHASLSQNIMYPIVDRNVTLGAGDVSGIHAMTKTCAAKPV</sequence>
<evidence type="ECO:0000256" key="4">
    <source>
        <dbReference type="ARBA" id="ARBA00022833"/>
    </source>
</evidence>
<dbReference type="PRINTS" id="PR00138">
    <property type="entry name" value="MATRIXIN"/>
</dbReference>
<dbReference type="AlphaFoldDB" id="A0A6J6TFU2"/>
<evidence type="ECO:0000259" key="6">
    <source>
        <dbReference type="Pfam" id="PF00413"/>
    </source>
</evidence>
<keyword evidence="4" id="KW-0862">Zinc</keyword>
<protein>
    <submittedName>
        <fullName evidence="7">Unannotated protein</fullName>
    </submittedName>
</protein>
<dbReference type="GO" id="GO:0008270">
    <property type="term" value="F:zinc ion binding"/>
    <property type="evidence" value="ECO:0007669"/>
    <property type="project" value="InterPro"/>
</dbReference>
<organism evidence="7">
    <name type="scientific">freshwater metagenome</name>
    <dbReference type="NCBI Taxonomy" id="449393"/>
    <lineage>
        <taxon>unclassified sequences</taxon>
        <taxon>metagenomes</taxon>
        <taxon>ecological metagenomes</taxon>
    </lineage>
</organism>
<dbReference type="PANTHER" id="PTHR10201:SF323">
    <property type="entry name" value="MATRIX METALLOPROTEINASE-21"/>
    <property type="match status" value="1"/>
</dbReference>
<keyword evidence="2" id="KW-0479">Metal-binding</keyword>
<dbReference type="GO" id="GO:0031012">
    <property type="term" value="C:extracellular matrix"/>
    <property type="evidence" value="ECO:0007669"/>
    <property type="project" value="InterPro"/>
</dbReference>
<dbReference type="GO" id="GO:0006508">
    <property type="term" value="P:proteolysis"/>
    <property type="evidence" value="ECO:0007669"/>
    <property type="project" value="UniProtKB-KW"/>
</dbReference>
<dbReference type="GO" id="GO:0004222">
    <property type="term" value="F:metalloendopeptidase activity"/>
    <property type="evidence" value="ECO:0007669"/>
    <property type="project" value="InterPro"/>
</dbReference>
<keyword evidence="1" id="KW-0645">Protease</keyword>
<evidence type="ECO:0000256" key="3">
    <source>
        <dbReference type="ARBA" id="ARBA00022801"/>
    </source>
</evidence>
<evidence type="ECO:0000256" key="1">
    <source>
        <dbReference type="ARBA" id="ARBA00022670"/>
    </source>
</evidence>
<dbReference type="Gene3D" id="3.40.390.10">
    <property type="entry name" value="Collagenase (Catalytic Domain)"/>
    <property type="match status" value="1"/>
</dbReference>
<accession>A0A6J6TFU2</accession>
<dbReference type="GO" id="GO:0030574">
    <property type="term" value="P:collagen catabolic process"/>
    <property type="evidence" value="ECO:0007669"/>
    <property type="project" value="TreeGrafter"/>
</dbReference>
<evidence type="ECO:0000256" key="5">
    <source>
        <dbReference type="ARBA" id="ARBA00023049"/>
    </source>
</evidence>
<dbReference type="PANTHER" id="PTHR10201">
    <property type="entry name" value="MATRIX METALLOPROTEINASE"/>
    <property type="match status" value="1"/>
</dbReference>
<dbReference type="SUPFAM" id="SSF55486">
    <property type="entry name" value="Metalloproteases ('zincins'), catalytic domain"/>
    <property type="match status" value="1"/>
</dbReference>
<evidence type="ECO:0000256" key="2">
    <source>
        <dbReference type="ARBA" id="ARBA00022723"/>
    </source>
</evidence>
<evidence type="ECO:0000313" key="7">
    <source>
        <dbReference type="EMBL" id="CAB4746312.1"/>
    </source>
</evidence>
<reference evidence="7" key="1">
    <citation type="submission" date="2020-05" db="EMBL/GenBank/DDBJ databases">
        <authorList>
            <person name="Chiriac C."/>
            <person name="Salcher M."/>
            <person name="Ghai R."/>
            <person name="Kavagutti S V."/>
        </authorList>
    </citation>
    <scope>NUCLEOTIDE SEQUENCE</scope>
</reference>
<dbReference type="GO" id="GO:0030198">
    <property type="term" value="P:extracellular matrix organization"/>
    <property type="evidence" value="ECO:0007669"/>
    <property type="project" value="TreeGrafter"/>
</dbReference>
<name>A0A6J6TFU2_9ZZZZ</name>
<proteinExistence type="predicted"/>
<dbReference type="EMBL" id="CAEZYW010000160">
    <property type="protein sequence ID" value="CAB4746312.1"/>
    <property type="molecule type" value="Genomic_DNA"/>
</dbReference>
<keyword evidence="3" id="KW-0378">Hydrolase</keyword>
<keyword evidence="5" id="KW-0482">Metalloprotease</keyword>
<dbReference type="InterPro" id="IPR024079">
    <property type="entry name" value="MetalloPept_cat_dom_sf"/>
</dbReference>